<feature type="compositionally biased region" description="Polar residues" evidence="1">
    <location>
        <begin position="14"/>
        <end position="26"/>
    </location>
</feature>
<gene>
    <name evidence="2" type="ORF">Nepgr_025350</name>
</gene>
<reference evidence="2" key="1">
    <citation type="submission" date="2023-05" db="EMBL/GenBank/DDBJ databases">
        <title>Nepenthes gracilis genome sequencing.</title>
        <authorList>
            <person name="Fukushima K."/>
        </authorList>
    </citation>
    <scope>NUCLEOTIDE SEQUENCE</scope>
    <source>
        <strain evidence="2">SING2019-196</strain>
    </source>
</reference>
<dbReference type="EMBL" id="BSYO01000026">
    <property type="protein sequence ID" value="GMH23507.1"/>
    <property type="molecule type" value="Genomic_DNA"/>
</dbReference>
<sequence>MILAGANEFITTTSEHQNASAPPTGNNGSGPKDGKNLRPREYGLLKHESLFALALVLPLARVCSLCYGVCLQLLLKFQCSCFDVESDAPPAGEWRGLPVCGKAVICCLLPAYADASPDAVLAAVMMLPLACCFGCLLHVCGCSMAGKWLVPLCCVMKYGKCHVGL</sequence>
<dbReference type="AlphaFoldDB" id="A0AAD3T7I2"/>
<dbReference type="Proteomes" id="UP001279734">
    <property type="component" value="Unassembled WGS sequence"/>
</dbReference>
<evidence type="ECO:0000256" key="1">
    <source>
        <dbReference type="SAM" id="MobiDB-lite"/>
    </source>
</evidence>
<evidence type="ECO:0000313" key="3">
    <source>
        <dbReference type="Proteomes" id="UP001279734"/>
    </source>
</evidence>
<keyword evidence="3" id="KW-1185">Reference proteome</keyword>
<organism evidence="2 3">
    <name type="scientific">Nepenthes gracilis</name>
    <name type="common">Slender pitcher plant</name>
    <dbReference type="NCBI Taxonomy" id="150966"/>
    <lineage>
        <taxon>Eukaryota</taxon>
        <taxon>Viridiplantae</taxon>
        <taxon>Streptophyta</taxon>
        <taxon>Embryophyta</taxon>
        <taxon>Tracheophyta</taxon>
        <taxon>Spermatophyta</taxon>
        <taxon>Magnoliopsida</taxon>
        <taxon>eudicotyledons</taxon>
        <taxon>Gunneridae</taxon>
        <taxon>Pentapetalae</taxon>
        <taxon>Caryophyllales</taxon>
        <taxon>Nepenthaceae</taxon>
        <taxon>Nepenthes</taxon>
    </lineage>
</organism>
<comment type="caution">
    <text evidence="2">The sequence shown here is derived from an EMBL/GenBank/DDBJ whole genome shotgun (WGS) entry which is preliminary data.</text>
</comment>
<evidence type="ECO:0000313" key="2">
    <source>
        <dbReference type="EMBL" id="GMH23507.1"/>
    </source>
</evidence>
<protein>
    <submittedName>
        <fullName evidence="2">Uncharacterized protein</fullName>
    </submittedName>
</protein>
<accession>A0AAD3T7I2</accession>
<name>A0AAD3T7I2_NEPGR</name>
<proteinExistence type="predicted"/>
<feature type="region of interest" description="Disordered" evidence="1">
    <location>
        <begin position="14"/>
        <end position="34"/>
    </location>
</feature>